<protein>
    <recommendedName>
        <fullName evidence="2">DUF8021 domain-containing protein</fullName>
    </recommendedName>
</protein>
<keyword evidence="4" id="KW-1185">Reference proteome</keyword>
<dbReference type="InParanoid" id="A0A2P5I6P7"/>
<feature type="domain" description="DUF8021" evidence="2">
    <location>
        <begin position="155"/>
        <end position="265"/>
    </location>
</feature>
<comment type="caution">
    <text evidence="3">The sequence shown here is derived from an EMBL/GenBank/DDBJ whole genome shotgun (WGS) entry which is preliminary data.</text>
</comment>
<dbReference type="OrthoDB" id="3504677at2759"/>
<keyword evidence="1" id="KW-0732">Signal</keyword>
<dbReference type="EMBL" id="MAVT02000206">
    <property type="protein sequence ID" value="POS78179.1"/>
    <property type="molecule type" value="Genomic_DNA"/>
</dbReference>
<gene>
    <name evidence="3" type="ORF">DHEL01_v203421</name>
</gene>
<dbReference type="Pfam" id="PF26061">
    <property type="entry name" value="DUF8021"/>
    <property type="match status" value="1"/>
</dbReference>
<dbReference type="AlphaFoldDB" id="A0A2P5I6P7"/>
<name>A0A2P5I6P7_DIAHE</name>
<feature type="signal peptide" evidence="1">
    <location>
        <begin position="1"/>
        <end position="19"/>
    </location>
</feature>
<dbReference type="InterPro" id="IPR058334">
    <property type="entry name" value="DUF8021"/>
</dbReference>
<accession>A0A2P5I6P7</accession>
<dbReference type="Proteomes" id="UP000094444">
    <property type="component" value="Unassembled WGS sequence"/>
</dbReference>
<evidence type="ECO:0000313" key="3">
    <source>
        <dbReference type="EMBL" id="POS78179.1"/>
    </source>
</evidence>
<evidence type="ECO:0000259" key="2">
    <source>
        <dbReference type="Pfam" id="PF26061"/>
    </source>
</evidence>
<proteinExistence type="predicted"/>
<evidence type="ECO:0000256" key="1">
    <source>
        <dbReference type="SAM" id="SignalP"/>
    </source>
</evidence>
<evidence type="ECO:0000313" key="4">
    <source>
        <dbReference type="Proteomes" id="UP000094444"/>
    </source>
</evidence>
<feature type="chain" id="PRO_5015160622" description="DUF8021 domain-containing protein" evidence="1">
    <location>
        <begin position="20"/>
        <end position="276"/>
    </location>
</feature>
<organism evidence="3 4">
    <name type="scientific">Diaporthe helianthi</name>
    <dbReference type="NCBI Taxonomy" id="158607"/>
    <lineage>
        <taxon>Eukaryota</taxon>
        <taxon>Fungi</taxon>
        <taxon>Dikarya</taxon>
        <taxon>Ascomycota</taxon>
        <taxon>Pezizomycotina</taxon>
        <taxon>Sordariomycetes</taxon>
        <taxon>Sordariomycetidae</taxon>
        <taxon>Diaporthales</taxon>
        <taxon>Diaporthaceae</taxon>
        <taxon>Diaporthe</taxon>
    </lineage>
</organism>
<sequence>MARFSEYVVASNLFLAVFAAECNQTRMLQFAHGLVDAQNVGSLGNLEGANPHNLTYIENNKTMEMTTGVLKHAIHVDHNRTITDLKECASYTEMIMTDRAAPHVVGTQVRHDPDNDMLVYLVDSVVSTTGSWLFNASKTLEWVLKEDWSIIPAGERDTREALKNAADAYLDMWNNKSAIDAVPWGTPCARLEGSAYTGNGSPSDSCKPGIPTNNSQAPNINRRYVIDESYGSVDVINIFQHLSNAPDSHEFRMVKGKLRYIHTMTIASSGKRSVAM</sequence>
<dbReference type="STRING" id="158607.A0A2P5I6P7"/>
<reference evidence="3" key="1">
    <citation type="submission" date="2017-09" db="EMBL/GenBank/DDBJ databases">
        <title>Polyketide synthases of a Diaporthe helianthi virulent isolate.</title>
        <authorList>
            <person name="Baroncelli R."/>
        </authorList>
    </citation>
    <scope>NUCLEOTIDE SEQUENCE [LARGE SCALE GENOMIC DNA]</scope>
    <source>
        <strain evidence="3">7/96</strain>
    </source>
</reference>